<dbReference type="PANTHER" id="PTHR45913">
    <property type="entry name" value="EPM2A-INTERACTING PROTEIN 1"/>
    <property type="match status" value="1"/>
</dbReference>
<keyword evidence="2" id="KW-1185">Reference proteome</keyword>
<gene>
    <name evidence="1" type="ORF">PR048_019209</name>
</gene>
<sequence>MVGLNKPMCLICNEAVSAVTVCNLKRHYESKHKEFHNKEKSNSMLLSYKQGSSMKHRGSSAQDKCTEASLRVSWILCNNMIPFAHAEVVRECTLQSVKVIEGEETSNDTATRRCNELANNINCQLVSELSQSICFSLAADESTDISDIARFSRFVEELLGLVPLYGRTTGKIISNEISKLLASQNQQMKHQRWRLKKKGLVGKLKQINSCINPYHCIIYNTVLWAKLRTDFSPIAY</sequence>
<evidence type="ECO:0000313" key="2">
    <source>
        <dbReference type="Proteomes" id="UP001159363"/>
    </source>
</evidence>
<evidence type="ECO:0000313" key="1">
    <source>
        <dbReference type="EMBL" id="KAJ8878627.1"/>
    </source>
</evidence>
<organism evidence="1 2">
    <name type="scientific">Dryococelus australis</name>
    <dbReference type="NCBI Taxonomy" id="614101"/>
    <lineage>
        <taxon>Eukaryota</taxon>
        <taxon>Metazoa</taxon>
        <taxon>Ecdysozoa</taxon>
        <taxon>Arthropoda</taxon>
        <taxon>Hexapoda</taxon>
        <taxon>Insecta</taxon>
        <taxon>Pterygota</taxon>
        <taxon>Neoptera</taxon>
        <taxon>Polyneoptera</taxon>
        <taxon>Phasmatodea</taxon>
        <taxon>Verophasmatodea</taxon>
        <taxon>Anareolatae</taxon>
        <taxon>Phasmatidae</taxon>
        <taxon>Eurycanthinae</taxon>
        <taxon>Dryococelus</taxon>
    </lineage>
</organism>
<protein>
    <submittedName>
        <fullName evidence="1">Uncharacterized protein</fullName>
    </submittedName>
</protein>
<name>A0ABQ9H2W5_9NEOP</name>
<comment type="caution">
    <text evidence="1">The sequence shown here is derived from an EMBL/GenBank/DDBJ whole genome shotgun (WGS) entry which is preliminary data.</text>
</comment>
<accession>A0ABQ9H2W5</accession>
<proteinExistence type="predicted"/>
<dbReference type="EMBL" id="JARBHB010000007">
    <property type="protein sequence ID" value="KAJ8878627.1"/>
    <property type="molecule type" value="Genomic_DNA"/>
</dbReference>
<reference evidence="1 2" key="1">
    <citation type="submission" date="2023-02" db="EMBL/GenBank/DDBJ databases">
        <title>LHISI_Scaffold_Assembly.</title>
        <authorList>
            <person name="Stuart O.P."/>
            <person name="Cleave R."/>
            <person name="Magrath M.J.L."/>
            <person name="Mikheyev A.S."/>
        </authorList>
    </citation>
    <scope>NUCLEOTIDE SEQUENCE [LARGE SCALE GENOMIC DNA]</scope>
    <source>
        <strain evidence="1">Daus_M_001</strain>
        <tissue evidence="1">Leg muscle</tissue>
    </source>
</reference>
<dbReference type="PANTHER" id="PTHR45913:SF21">
    <property type="entry name" value="DUF4371 DOMAIN-CONTAINING PROTEIN"/>
    <property type="match status" value="1"/>
</dbReference>
<dbReference type="Proteomes" id="UP001159363">
    <property type="component" value="Chromosome 6"/>
</dbReference>